<evidence type="ECO:0000313" key="1">
    <source>
        <dbReference type="EMBL" id="KAF5321242.1"/>
    </source>
</evidence>
<name>A0A8H5BDE8_9AGAR</name>
<keyword evidence="2" id="KW-1185">Reference proteome</keyword>
<accession>A0A8H5BDE8</accession>
<sequence length="221" mass="25639">MNHTTQIPWSEEMQHHLSVVNYACAAILLELAPRDELDVSDEMMQGIKAQQQQIIETLFQHTEHPFPGDLIEEYAGPLHERARSAIRWIIGIRSTLIKLAQENNSLRRRKQDPDMQIEAKKRIDCGREIRTALSNLKVSHRIYSNEIAALDEQINIVHERFNEHNIAQTHHIPIITALEDIIQPKVTQHYLKAVCDLDQELSKLFAESQERLCIMLQKIMT</sequence>
<dbReference type="EMBL" id="JAACJJ010000028">
    <property type="protein sequence ID" value="KAF5321242.1"/>
    <property type="molecule type" value="Genomic_DNA"/>
</dbReference>
<organism evidence="1 2">
    <name type="scientific">Psilocybe cf. subviscida</name>
    <dbReference type="NCBI Taxonomy" id="2480587"/>
    <lineage>
        <taxon>Eukaryota</taxon>
        <taxon>Fungi</taxon>
        <taxon>Dikarya</taxon>
        <taxon>Basidiomycota</taxon>
        <taxon>Agaricomycotina</taxon>
        <taxon>Agaricomycetes</taxon>
        <taxon>Agaricomycetidae</taxon>
        <taxon>Agaricales</taxon>
        <taxon>Agaricineae</taxon>
        <taxon>Strophariaceae</taxon>
        <taxon>Psilocybe</taxon>
    </lineage>
</organism>
<protein>
    <submittedName>
        <fullName evidence="1">Uncharacterized protein</fullName>
    </submittedName>
</protein>
<proteinExistence type="predicted"/>
<dbReference type="Proteomes" id="UP000567179">
    <property type="component" value="Unassembled WGS sequence"/>
</dbReference>
<dbReference type="AlphaFoldDB" id="A0A8H5BDE8"/>
<gene>
    <name evidence="1" type="ORF">D9619_000782</name>
</gene>
<reference evidence="1 2" key="1">
    <citation type="journal article" date="2020" name="ISME J.">
        <title>Uncovering the hidden diversity of litter-decomposition mechanisms in mushroom-forming fungi.</title>
        <authorList>
            <person name="Floudas D."/>
            <person name="Bentzer J."/>
            <person name="Ahren D."/>
            <person name="Johansson T."/>
            <person name="Persson P."/>
            <person name="Tunlid A."/>
        </authorList>
    </citation>
    <scope>NUCLEOTIDE SEQUENCE [LARGE SCALE GENOMIC DNA]</scope>
    <source>
        <strain evidence="1 2">CBS 101986</strain>
    </source>
</reference>
<evidence type="ECO:0000313" key="2">
    <source>
        <dbReference type="Proteomes" id="UP000567179"/>
    </source>
</evidence>
<comment type="caution">
    <text evidence="1">The sequence shown here is derived from an EMBL/GenBank/DDBJ whole genome shotgun (WGS) entry which is preliminary data.</text>
</comment>